<dbReference type="SUPFAM" id="SSF52833">
    <property type="entry name" value="Thioredoxin-like"/>
    <property type="match status" value="1"/>
</dbReference>
<dbReference type="InterPro" id="IPR002109">
    <property type="entry name" value="Glutaredoxin"/>
</dbReference>
<dbReference type="InterPro" id="IPR036249">
    <property type="entry name" value="Thioredoxin-like_sf"/>
</dbReference>
<sequence>MDAVTLYTIPGCVQCNASTRALEKAGIEYATVDLSKNPRALKMLLTMGYQQAPVIITDTDHWTGFRPDKIELLADRKNSELGLASGAGTAIGIEGIQ</sequence>
<proteinExistence type="predicted"/>
<protein>
    <submittedName>
        <fullName evidence="2">Ribonucleoside-diphosphate reductase class Ib glutaredoxin subunit</fullName>
    </submittedName>
</protein>
<dbReference type="AlphaFoldDB" id="A0A1H5PE71"/>
<dbReference type="InterPro" id="IPR051548">
    <property type="entry name" value="Grx-like_ET"/>
</dbReference>
<evidence type="ECO:0000313" key="3">
    <source>
        <dbReference type="Proteomes" id="UP000182725"/>
    </source>
</evidence>
<feature type="domain" description="Glutaredoxin" evidence="1">
    <location>
        <begin position="4"/>
        <end position="62"/>
    </location>
</feature>
<evidence type="ECO:0000259" key="1">
    <source>
        <dbReference type="Pfam" id="PF00462"/>
    </source>
</evidence>
<name>A0A1H5PE71_9MICC</name>
<dbReference type="RefSeq" id="WP_074713590.1">
    <property type="nucleotide sequence ID" value="NZ_FNTV01000002.1"/>
</dbReference>
<evidence type="ECO:0000313" key="2">
    <source>
        <dbReference type="EMBL" id="SEF11914.1"/>
    </source>
</evidence>
<accession>A0A1H5PE71</accession>
<dbReference type="EMBL" id="FNTV01000002">
    <property type="protein sequence ID" value="SEF11914.1"/>
    <property type="molecule type" value="Genomic_DNA"/>
</dbReference>
<dbReference type="GO" id="GO:0045454">
    <property type="term" value="P:cell redox homeostasis"/>
    <property type="evidence" value="ECO:0007669"/>
    <property type="project" value="TreeGrafter"/>
</dbReference>
<dbReference type="PANTHER" id="PTHR34386:SF1">
    <property type="entry name" value="GLUTAREDOXIN-LIKE PROTEIN NRDH"/>
    <property type="match status" value="1"/>
</dbReference>
<reference evidence="2 3" key="1">
    <citation type="submission" date="2016-10" db="EMBL/GenBank/DDBJ databases">
        <authorList>
            <person name="de Groot N.N."/>
        </authorList>
    </citation>
    <scope>NUCLEOTIDE SEQUENCE [LARGE SCALE GENOMIC DNA]</scope>
    <source>
        <strain evidence="2 3">DSM 22274</strain>
    </source>
</reference>
<dbReference type="CDD" id="cd02976">
    <property type="entry name" value="NrdH"/>
    <property type="match status" value="1"/>
</dbReference>
<organism evidence="2 3">
    <name type="scientific">Arthrobacter alpinus</name>
    <dbReference type="NCBI Taxonomy" id="656366"/>
    <lineage>
        <taxon>Bacteria</taxon>
        <taxon>Bacillati</taxon>
        <taxon>Actinomycetota</taxon>
        <taxon>Actinomycetes</taxon>
        <taxon>Micrococcales</taxon>
        <taxon>Micrococcaceae</taxon>
        <taxon>Arthrobacter</taxon>
    </lineage>
</organism>
<dbReference type="Pfam" id="PF00462">
    <property type="entry name" value="Glutaredoxin"/>
    <property type="match status" value="1"/>
</dbReference>
<dbReference type="Proteomes" id="UP000182725">
    <property type="component" value="Unassembled WGS sequence"/>
</dbReference>
<dbReference type="PANTHER" id="PTHR34386">
    <property type="entry name" value="GLUTAREDOXIN"/>
    <property type="match status" value="1"/>
</dbReference>
<dbReference type="Gene3D" id="3.40.30.10">
    <property type="entry name" value="Glutaredoxin"/>
    <property type="match status" value="1"/>
</dbReference>
<dbReference type="PROSITE" id="PS51354">
    <property type="entry name" value="GLUTAREDOXIN_2"/>
    <property type="match status" value="1"/>
</dbReference>
<dbReference type="GO" id="GO:0009055">
    <property type="term" value="F:electron transfer activity"/>
    <property type="evidence" value="ECO:0007669"/>
    <property type="project" value="TreeGrafter"/>
</dbReference>
<gene>
    <name evidence="2" type="ORF">SAMN04489740_4159</name>
</gene>